<dbReference type="Proteomes" id="UP000198724">
    <property type="component" value="Unassembled WGS sequence"/>
</dbReference>
<gene>
    <name evidence="2" type="ORF">SAMN05421739_102127</name>
</gene>
<dbReference type="EMBL" id="FOOT01000002">
    <property type="protein sequence ID" value="SFG31484.1"/>
    <property type="molecule type" value="Genomic_DNA"/>
</dbReference>
<organism evidence="2 3">
    <name type="scientific">Pontibacter chinhatensis</name>
    <dbReference type="NCBI Taxonomy" id="1436961"/>
    <lineage>
        <taxon>Bacteria</taxon>
        <taxon>Pseudomonadati</taxon>
        <taxon>Bacteroidota</taxon>
        <taxon>Cytophagia</taxon>
        <taxon>Cytophagales</taxon>
        <taxon>Hymenobacteraceae</taxon>
        <taxon>Pontibacter</taxon>
    </lineage>
</organism>
<keyword evidence="3" id="KW-1185">Reference proteome</keyword>
<feature type="transmembrane region" description="Helical" evidence="1">
    <location>
        <begin position="12"/>
        <end position="31"/>
    </location>
</feature>
<sequence length="89" mass="10553">MYVHANLMSKHVICYISFIFFLLLLSQIYTLELLGMQKATLTEWLLYFELGYCTGLNYRTCHSKRILVERSLSLYCVLTRSFQDDKIKV</sequence>
<keyword evidence="1" id="KW-1133">Transmembrane helix</keyword>
<keyword evidence="1" id="KW-0812">Transmembrane</keyword>
<evidence type="ECO:0000313" key="2">
    <source>
        <dbReference type="EMBL" id="SFG31484.1"/>
    </source>
</evidence>
<keyword evidence="1" id="KW-0472">Membrane</keyword>
<name>A0A1I2QT08_9BACT</name>
<accession>A0A1I2QT08</accession>
<dbReference type="AlphaFoldDB" id="A0A1I2QT08"/>
<protein>
    <submittedName>
        <fullName evidence="2">Uncharacterized protein</fullName>
    </submittedName>
</protein>
<evidence type="ECO:0000313" key="3">
    <source>
        <dbReference type="Proteomes" id="UP000198724"/>
    </source>
</evidence>
<reference evidence="3" key="1">
    <citation type="submission" date="2016-10" db="EMBL/GenBank/DDBJ databases">
        <authorList>
            <person name="Varghese N."/>
            <person name="Submissions S."/>
        </authorList>
    </citation>
    <scope>NUCLEOTIDE SEQUENCE [LARGE SCALE GENOMIC DNA]</scope>
    <source>
        <strain evidence="3">LP51</strain>
    </source>
</reference>
<evidence type="ECO:0000256" key="1">
    <source>
        <dbReference type="SAM" id="Phobius"/>
    </source>
</evidence>
<proteinExistence type="predicted"/>